<proteinExistence type="predicted"/>
<dbReference type="RefSeq" id="WP_047134824.1">
    <property type="nucleotide sequence ID" value="NZ_CZVJ01000015.1"/>
</dbReference>
<accession>A0A0P1MA31</accession>
<sequence>MRFFYFTLSVLTLSCVNPFAPGLDTSGEESVLLGDQRTIEGVFQNFKYAYVLKDTSVYSKLLDENFVFVYRDYDKGQDISWGKVDEMRATYGLFRNTQNLDLIWNNIIVDSGDSLYRNVVRSFNLTVTFNPGDIVKVDGKANFILQRSSPSEPWLIVFWRDESNY</sequence>
<accession>A0A0P1P4G3</accession>
<dbReference type="Proteomes" id="UP000182011">
    <property type="component" value="Unassembled WGS sequence"/>
</dbReference>
<accession>A0A0P1LLH9</accession>
<evidence type="ECO:0000313" key="2">
    <source>
        <dbReference type="Proteomes" id="UP000182011"/>
    </source>
</evidence>
<protein>
    <submittedName>
        <fullName evidence="1">Uncharacterized protein</fullName>
    </submittedName>
</protein>
<accession>A0A0P1M597</accession>
<accession>A0A0P1MD30</accession>
<dbReference type="OrthoDB" id="9784582at2"/>
<name>A0A0P1MA31_9BACT</name>
<evidence type="ECO:0000313" key="1">
    <source>
        <dbReference type="EMBL" id="CUU06063.1"/>
    </source>
</evidence>
<accession>A0A0P1NVH8</accession>
<accession>A0A0P1NZC9</accession>
<accession>A0A0P1LNV6</accession>
<accession>A0A0P1LN71</accession>
<accession>A0A0P1LRC9</accession>
<accession>A0A0S4N754</accession>
<dbReference type="EMBL" id="FAOP01000005">
    <property type="protein sequence ID" value="CUU06063.1"/>
    <property type="molecule type" value="Genomic_DNA"/>
</dbReference>
<dbReference type="STRING" id="1633631.GCA_001442925_01418"/>
<dbReference type="AlphaFoldDB" id="A0A0P1MA31"/>
<gene>
    <name evidence="1" type="ORF">JGI4_01423</name>
</gene>
<organism evidence="1 2">
    <name type="scientific">Candidatus Kryptonium thompsonii</name>
    <dbReference type="NCBI Taxonomy" id="1633631"/>
    <lineage>
        <taxon>Bacteria</taxon>
        <taxon>Pseudomonadati</taxon>
        <taxon>Candidatus Kryptoniota</taxon>
        <taxon>Candidatus Kryptonium</taxon>
    </lineage>
</organism>
<dbReference type="PROSITE" id="PS51257">
    <property type="entry name" value="PROKAR_LIPOPROTEIN"/>
    <property type="match status" value="1"/>
</dbReference>
<reference evidence="1 2" key="1">
    <citation type="submission" date="2015-11" db="EMBL/GenBank/DDBJ databases">
        <authorList>
            <person name="Zhang Y."/>
            <person name="Guo Z."/>
        </authorList>
    </citation>
    <scope>NUCLEOTIDE SEQUENCE [LARGE SCALE GENOMIC DNA]</scope>
    <source>
        <strain evidence="1">JGI-4</strain>
    </source>
</reference>